<dbReference type="Gene3D" id="3.40.50.150">
    <property type="entry name" value="Vaccinia Virus protein VP39"/>
    <property type="match status" value="1"/>
</dbReference>
<evidence type="ECO:0000313" key="3">
    <source>
        <dbReference type="EMBL" id="RKQ95832.1"/>
    </source>
</evidence>
<dbReference type="SUPFAM" id="SSF53335">
    <property type="entry name" value="S-adenosyl-L-methionine-dependent methyltransferases"/>
    <property type="match status" value="1"/>
</dbReference>
<dbReference type="Pfam" id="PF10119">
    <property type="entry name" value="MethyTransf_Reg"/>
    <property type="match status" value="1"/>
</dbReference>
<accession>A0A420WSX5</accession>
<proteinExistence type="predicted"/>
<keyword evidence="4" id="KW-1185">Reference proteome</keyword>
<sequence length="510" mass="57348">MSDWSGGYVTDVLYTPGYYSPLNPLIMQLALTRAGVVAPTVGTACELGIGRGVSLNAHATASVTRWYGNDFIPAQLGFARSLAEQARSDARLFEEDFATFCARTDLPDFDFIALHGVWSWIDERNREVLVDFLRRRLRTGGVVYISYNTTPGWATFAPMREILREHGEVMSAPGQGTEARVREALGFAERLLAVQPGYAEVNPEVHDRLGMLQQQDSGYLAHEYFNRDWHPMPFSRVAEQLRPARLEFACSAHLPDHFDAINLTPAHRQLLGEIGEKHFRQTVRDFLVNQSFRRDHWVRGARELSSSERLEALRRIRVVLISPRQEIPLTVRGSLGEATMSEAIYAPVLEALADYRPHTLGELEHTLAGRVRQEQLEYAVVLLAGAGHLCPAQAPDTIEQALPGCRRLNATLLQRARSHHDTPWLASPVTGGAVMVPRFDQLFLLARERGERDPRQWAALAWQILEARQQRVVREGAPLEDEADNLAELHRQACHFEAVRLPVLQALQVA</sequence>
<evidence type="ECO:0000313" key="4">
    <source>
        <dbReference type="Proteomes" id="UP000281975"/>
    </source>
</evidence>
<reference evidence="3 4" key="1">
    <citation type="submission" date="2018-10" db="EMBL/GenBank/DDBJ databases">
        <title>Genomic Encyclopedia of Type Strains, Phase IV (KMG-IV): sequencing the most valuable type-strain genomes for metagenomic binning, comparative biology and taxonomic classification.</title>
        <authorList>
            <person name="Goeker M."/>
        </authorList>
    </citation>
    <scope>NUCLEOTIDE SEQUENCE [LARGE SCALE GENOMIC DNA]</scope>
    <source>
        <strain evidence="3 4">DSM 23229</strain>
    </source>
</reference>
<name>A0A420WSX5_9GAMM</name>
<dbReference type="InterPro" id="IPR018773">
    <property type="entry name" value="MeTrfase_reg_dom_prd"/>
</dbReference>
<dbReference type="InterPro" id="IPR029063">
    <property type="entry name" value="SAM-dependent_MTases_sf"/>
</dbReference>
<dbReference type="Proteomes" id="UP000281975">
    <property type="component" value="Unassembled WGS sequence"/>
</dbReference>
<dbReference type="InterPro" id="IPR013216">
    <property type="entry name" value="Methyltransf_11"/>
</dbReference>
<evidence type="ECO:0000259" key="1">
    <source>
        <dbReference type="Pfam" id="PF08241"/>
    </source>
</evidence>
<dbReference type="Pfam" id="PF08241">
    <property type="entry name" value="Methyltransf_11"/>
    <property type="match status" value="1"/>
</dbReference>
<dbReference type="CDD" id="cd02440">
    <property type="entry name" value="AdoMet_MTases"/>
    <property type="match status" value="1"/>
</dbReference>
<gene>
    <name evidence="3" type="ORF">C7446_3017</name>
</gene>
<dbReference type="GO" id="GO:0032259">
    <property type="term" value="P:methylation"/>
    <property type="evidence" value="ECO:0007669"/>
    <property type="project" value="UniProtKB-KW"/>
</dbReference>
<dbReference type="AlphaFoldDB" id="A0A420WSX5"/>
<feature type="domain" description="Methyltransferase type 11" evidence="1">
    <location>
        <begin position="46"/>
        <end position="145"/>
    </location>
</feature>
<dbReference type="RefSeq" id="WP_121173916.1">
    <property type="nucleotide sequence ID" value="NZ_RBIN01000010.1"/>
</dbReference>
<dbReference type="OrthoDB" id="323463at2"/>
<keyword evidence="3" id="KW-0489">Methyltransferase</keyword>
<dbReference type="EMBL" id="RBIN01000010">
    <property type="protein sequence ID" value="RKQ95832.1"/>
    <property type="molecule type" value="Genomic_DNA"/>
</dbReference>
<organism evidence="3 4">
    <name type="scientific">Kushneria sinocarnis</name>
    <dbReference type="NCBI Taxonomy" id="595502"/>
    <lineage>
        <taxon>Bacteria</taxon>
        <taxon>Pseudomonadati</taxon>
        <taxon>Pseudomonadota</taxon>
        <taxon>Gammaproteobacteria</taxon>
        <taxon>Oceanospirillales</taxon>
        <taxon>Halomonadaceae</taxon>
        <taxon>Kushneria</taxon>
    </lineage>
</organism>
<keyword evidence="3" id="KW-0808">Transferase</keyword>
<dbReference type="GO" id="GO:0008757">
    <property type="term" value="F:S-adenosylmethionine-dependent methyltransferase activity"/>
    <property type="evidence" value="ECO:0007669"/>
    <property type="project" value="InterPro"/>
</dbReference>
<comment type="caution">
    <text evidence="3">The sequence shown here is derived from an EMBL/GenBank/DDBJ whole genome shotgun (WGS) entry which is preliminary data.</text>
</comment>
<feature type="domain" description="Methyltransferase regulatory" evidence="2">
    <location>
        <begin position="218"/>
        <end position="299"/>
    </location>
</feature>
<evidence type="ECO:0000259" key="2">
    <source>
        <dbReference type="Pfam" id="PF10119"/>
    </source>
</evidence>
<protein>
    <submittedName>
        <fullName evidence="3">Methyltransferase family protein</fullName>
    </submittedName>
</protein>